<dbReference type="RefSeq" id="WP_114626890.1">
    <property type="nucleotide sequence ID" value="NZ_QQNA01000290.1"/>
</dbReference>
<dbReference type="AlphaFoldDB" id="A0A370B2S6"/>
<keyword evidence="2" id="KW-1185">Reference proteome</keyword>
<comment type="caution">
    <text evidence="1">The sequence shown here is derived from an EMBL/GenBank/DDBJ whole genome shotgun (WGS) entry which is preliminary data.</text>
</comment>
<sequence>MTSTPTRRRTLAAQVVARAIAGRLPGAVVDETRVTIEHGVHAWTGTPDGLAFHIADALHPPRPGSSKAPVPVADLHGWLRVVAATLQDGETLAPGDVQTIYACRFHAILGRSDARAALYALRDEGLLVADDSDPARRVYRRTMPHTVTEKTTPAPAGTAVTPGPSTAEVRLQQYADRPGSTFGSATEKALFEIAVGLRTELQTARLQLAAGIGDQVFRAEHESFPVGLYKKQASAVAHIAHLLVQEEGPAVRERIVWSDPEDPDEAVPVWDVALRDPSTGDLVPTAYMVTALPVADEFVASEAGR</sequence>
<evidence type="ECO:0000313" key="1">
    <source>
        <dbReference type="EMBL" id="RDG34669.1"/>
    </source>
</evidence>
<gene>
    <name evidence="1" type="ORF">DVH02_29350</name>
</gene>
<proteinExistence type="predicted"/>
<organism evidence="1 2">
    <name type="scientific">Streptomyces corynorhini</name>
    <dbReference type="NCBI Taxonomy" id="2282652"/>
    <lineage>
        <taxon>Bacteria</taxon>
        <taxon>Bacillati</taxon>
        <taxon>Actinomycetota</taxon>
        <taxon>Actinomycetes</taxon>
        <taxon>Kitasatosporales</taxon>
        <taxon>Streptomycetaceae</taxon>
        <taxon>Streptomyces</taxon>
    </lineage>
</organism>
<name>A0A370B2S6_9ACTN</name>
<reference evidence="1 2" key="1">
    <citation type="submission" date="2018-07" db="EMBL/GenBank/DDBJ databases">
        <title>Streptomyces species from bats.</title>
        <authorList>
            <person name="Dunlap C."/>
        </authorList>
    </citation>
    <scope>NUCLEOTIDE SEQUENCE [LARGE SCALE GENOMIC DNA]</scope>
    <source>
        <strain evidence="1 2">AC230</strain>
    </source>
</reference>
<accession>A0A370B2S6</accession>
<dbReference type="Proteomes" id="UP000253741">
    <property type="component" value="Unassembled WGS sequence"/>
</dbReference>
<dbReference type="OrthoDB" id="4337987at2"/>
<protein>
    <submittedName>
        <fullName evidence="1">Uncharacterized protein</fullName>
    </submittedName>
</protein>
<dbReference type="EMBL" id="QQNA01000290">
    <property type="protein sequence ID" value="RDG34669.1"/>
    <property type="molecule type" value="Genomic_DNA"/>
</dbReference>
<evidence type="ECO:0000313" key="2">
    <source>
        <dbReference type="Proteomes" id="UP000253741"/>
    </source>
</evidence>